<evidence type="ECO:0000313" key="2">
    <source>
        <dbReference type="Proteomes" id="UP000295164"/>
    </source>
</evidence>
<organism evidence="1 2">
    <name type="scientific">Flaviaesturariibacter aridisoli</name>
    <dbReference type="NCBI Taxonomy" id="2545761"/>
    <lineage>
        <taxon>Bacteria</taxon>
        <taxon>Pseudomonadati</taxon>
        <taxon>Bacteroidota</taxon>
        <taxon>Chitinophagia</taxon>
        <taxon>Chitinophagales</taxon>
        <taxon>Chitinophagaceae</taxon>
        <taxon>Flaviaestuariibacter</taxon>
    </lineage>
</organism>
<dbReference type="RefSeq" id="WP_131850584.1">
    <property type="nucleotide sequence ID" value="NZ_SKFH01000002.1"/>
</dbReference>
<evidence type="ECO:0000313" key="1">
    <source>
        <dbReference type="EMBL" id="TCZ74539.1"/>
    </source>
</evidence>
<name>A0A4R4E4Y7_9BACT</name>
<comment type="caution">
    <text evidence="1">The sequence shown here is derived from an EMBL/GenBank/DDBJ whole genome shotgun (WGS) entry which is preliminary data.</text>
</comment>
<dbReference type="EMBL" id="SKFH01000002">
    <property type="protein sequence ID" value="TCZ74539.1"/>
    <property type="molecule type" value="Genomic_DNA"/>
</dbReference>
<sequence>MTLSEFAQRDGGSQLAIIHERGVPVGHRDQGPYEVRLYQVDAFYAEIFFRKHDRSIWKVGGFDHPVLLQPYLDQIDIRSLWPPGE</sequence>
<keyword evidence="2" id="KW-1185">Reference proteome</keyword>
<protein>
    <submittedName>
        <fullName evidence="1">Uncharacterized protein</fullName>
    </submittedName>
</protein>
<dbReference type="OrthoDB" id="677710at2"/>
<dbReference type="Proteomes" id="UP000295164">
    <property type="component" value="Unassembled WGS sequence"/>
</dbReference>
<reference evidence="1 2" key="1">
    <citation type="submission" date="2019-03" db="EMBL/GenBank/DDBJ databases">
        <authorList>
            <person name="Kim M.K.M."/>
        </authorList>
    </citation>
    <scope>NUCLEOTIDE SEQUENCE [LARGE SCALE GENOMIC DNA]</scope>
    <source>
        <strain evidence="1 2">17J68-15</strain>
    </source>
</reference>
<gene>
    <name evidence="1" type="ORF">E0486_02630</name>
</gene>
<dbReference type="AlphaFoldDB" id="A0A4R4E4Y7"/>
<accession>A0A4R4E4Y7</accession>
<proteinExistence type="predicted"/>